<feature type="chain" id="PRO_5008004665" evidence="1">
    <location>
        <begin position="21"/>
        <end position="187"/>
    </location>
</feature>
<sequence length="187" mass="19977">MKKTLLAGGLAVMATLSGCATSHNVMSREVESAQGVNVVNTDQGNVIGSISMRRDLVSAEEPQVAACLASNVQHTNRDQSAAALPSQPGQAVVTEGSVRDEPQTQRISGWGEVGEQTLAYRLELQTLGDSNYYFFDQLGLASTRSDDVSDYRPLGAWERETPTAVYQALSATADRVQQCLIQSTPAA</sequence>
<dbReference type="RefSeq" id="WP_064122938.1">
    <property type="nucleotide sequence ID" value="NZ_CP015243.1"/>
</dbReference>
<proteinExistence type="predicted"/>
<keyword evidence="1" id="KW-0732">Signal</keyword>
<gene>
    <name evidence="2" type="ORF">A5892_11615</name>
</gene>
<name>A0A172YFI1_9GAMM</name>
<accession>A0A172YFI1</accession>
<protein>
    <submittedName>
        <fullName evidence="2">Uncharacterized protein</fullName>
    </submittedName>
</protein>
<dbReference type="EMBL" id="CP015243">
    <property type="protein sequence ID" value="ANF58031.1"/>
    <property type="molecule type" value="Genomic_DNA"/>
</dbReference>
<dbReference type="AlphaFoldDB" id="A0A172YFI1"/>
<dbReference type="PROSITE" id="PS51257">
    <property type="entry name" value="PROKAR_LIPOPROTEIN"/>
    <property type="match status" value="1"/>
</dbReference>
<feature type="signal peptide" evidence="1">
    <location>
        <begin position="1"/>
        <end position="20"/>
    </location>
</feature>
<evidence type="ECO:0000256" key="1">
    <source>
        <dbReference type="SAM" id="SignalP"/>
    </source>
</evidence>
<organism evidence="2 3">
    <name type="scientific">Halotalea alkalilenta</name>
    <dbReference type="NCBI Taxonomy" id="376489"/>
    <lineage>
        <taxon>Bacteria</taxon>
        <taxon>Pseudomonadati</taxon>
        <taxon>Pseudomonadota</taxon>
        <taxon>Gammaproteobacteria</taxon>
        <taxon>Oceanospirillales</taxon>
        <taxon>Halomonadaceae</taxon>
        <taxon>Halotalea</taxon>
    </lineage>
</organism>
<dbReference type="KEGG" id="haa:A5892_11615"/>
<reference evidence="2 3" key="1">
    <citation type="submission" date="2016-04" db="EMBL/GenBank/DDBJ databases">
        <title>Complete Genome Sequence of Halotalea alkalilenta IHB B 13600.</title>
        <authorList>
            <person name="Swarnkar M.K."/>
            <person name="Sharma A."/>
            <person name="Kaushal K."/>
            <person name="Soni R."/>
            <person name="Rana S."/>
            <person name="Singh A.K."/>
            <person name="Gulati A."/>
        </authorList>
    </citation>
    <scope>NUCLEOTIDE SEQUENCE [LARGE SCALE GENOMIC DNA]</scope>
    <source>
        <strain evidence="2 3">IHB B 13600</strain>
    </source>
</reference>
<evidence type="ECO:0000313" key="3">
    <source>
        <dbReference type="Proteomes" id="UP000077875"/>
    </source>
</evidence>
<keyword evidence="3" id="KW-1185">Reference proteome</keyword>
<evidence type="ECO:0000313" key="2">
    <source>
        <dbReference type="EMBL" id="ANF58031.1"/>
    </source>
</evidence>
<dbReference type="Proteomes" id="UP000077875">
    <property type="component" value="Chromosome"/>
</dbReference>